<gene>
    <name evidence="2" type="ORF">GO495_10645</name>
</gene>
<dbReference type="AlphaFoldDB" id="A0A6N8J760"/>
<sequence length="201" mass="22366">MRLILKSAVALTIAACMSVTADAQKVRLIEGDVAALKGQTEINTVFEYDHVAVGKFANEQDYIDKKKAEYNKKEPGKGDAWEKAWKADRKERFEPQFNTLFTENSGDIKSGDFPTAKYTLIFKTKFVEPGYNIVISRKNASIDGEAWIIDSATKAVIAKLTVDDCPGRTFGGYDYDTGVRIRESYATAGKGLGKFIRKKND</sequence>
<evidence type="ECO:0000313" key="2">
    <source>
        <dbReference type="EMBL" id="MVT41040.1"/>
    </source>
</evidence>
<feature type="chain" id="PRO_5026685822" evidence="1">
    <location>
        <begin position="22"/>
        <end position="201"/>
    </location>
</feature>
<dbReference type="OrthoDB" id="1151160at2"/>
<comment type="caution">
    <text evidence="2">The sequence shown here is derived from an EMBL/GenBank/DDBJ whole genome shotgun (WGS) entry which is preliminary data.</text>
</comment>
<reference evidence="2 3" key="1">
    <citation type="submission" date="2019-12" db="EMBL/GenBank/DDBJ databases">
        <title>The draft genomic sequence of strain Chitinophaga oryziterrae JCM 16595.</title>
        <authorList>
            <person name="Zhang X."/>
        </authorList>
    </citation>
    <scope>NUCLEOTIDE SEQUENCE [LARGE SCALE GENOMIC DNA]</scope>
    <source>
        <strain evidence="2 3">JCM 16595</strain>
    </source>
</reference>
<evidence type="ECO:0000313" key="3">
    <source>
        <dbReference type="Proteomes" id="UP000468388"/>
    </source>
</evidence>
<dbReference type="EMBL" id="WRXO01000002">
    <property type="protein sequence ID" value="MVT41040.1"/>
    <property type="molecule type" value="Genomic_DNA"/>
</dbReference>
<keyword evidence="1" id="KW-0732">Signal</keyword>
<dbReference type="RefSeq" id="WP_157299660.1">
    <property type="nucleotide sequence ID" value="NZ_BAAAZB010000010.1"/>
</dbReference>
<evidence type="ECO:0000256" key="1">
    <source>
        <dbReference type="SAM" id="SignalP"/>
    </source>
</evidence>
<accession>A0A6N8J760</accession>
<name>A0A6N8J760_9BACT</name>
<dbReference type="Proteomes" id="UP000468388">
    <property type="component" value="Unassembled WGS sequence"/>
</dbReference>
<keyword evidence="3" id="KW-1185">Reference proteome</keyword>
<organism evidence="2 3">
    <name type="scientific">Chitinophaga oryziterrae</name>
    <dbReference type="NCBI Taxonomy" id="1031224"/>
    <lineage>
        <taxon>Bacteria</taxon>
        <taxon>Pseudomonadati</taxon>
        <taxon>Bacteroidota</taxon>
        <taxon>Chitinophagia</taxon>
        <taxon>Chitinophagales</taxon>
        <taxon>Chitinophagaceae</taxon>
        <taxon>Chitinophaga</taxon>
    </lineage>
</organism>
<feature type="signal peptide" evidence="1">
    <location>
        <begin position="1"/>
        <end position="21"/>
    </location>
</feature>
<proteinExistence type="predicted"/>
<protein>
    <submittedName>
        <fullName evidence="2">Uncharacterized protein</fullName>
    </submittedName>
</protein>